<dbReference type="InterPro" id="IPR006439">
    <property type="entry name" value="HAD-SF_hydro_IA"/>
</dbReference>
<dbReference type="Proteomes" id="UP001058003">
    <property type="component" value="Chromosome"/>
</dbReference>
<dbReference type="EMBL" id="CP073767">
    <property type="protein sequence ID" value="UWZ55347.1"/>
    <property type="molecule type" value="Genomic_DNA"/>
</dbReference>
<dbReference type="Gene3D" id="3.40.50.1000">
    <property type="entry name" value="HAD superfamily/HAD-like"/>
    <property type="match status" value="1"/>
</dbReference>
<reference evidence="1" key="1">
    <citation type="submission" date="2021-04" db="EMBL/GenBank/DDBJ databases">
        <title>Dactylosporangium aurantiacum NRRL B-8018 full assembly.</title>
        <authorList>
            <person name="Hartkoorn R.C."/>
            <person name="Beaudoing E."/>
            <person name="Hot D."/>
        </authorList>
    </citation>
    <scope>NUCLEOTIDE SEQUENCE</scope>
    <source>
        <strain evidence="1">NRRL B-8018</strain>
    </source>
</reference>
<dbReference type="PRINTS" id="PR00413">
    <property type="entry name" value="HADHALOGNASE"/>
</dbReference>
<dbReference type="AlphaFoldDB" id="A0A9Q9MN35"/>
<dbReference type="SFLD" id="SFLDG01129">
    <property type="entry name" value="C1.5:_HAD__Beta-PGM__Phosphata"/>
    <property type="match status" value="1"/>
</dbReference>
<evidence type="ECO:0000313" key="1">
    <source>
        <dbReference type="EMBL" id="UWZ55347.1"/>
    </source>
</evidence>
<keyword evidence="2" id="KW-1185">Reference proteome</keyword>
<dbReference type="RefSeq" id="WP_063745626.1">
    <property type="nucleotide sequence ID" value="NZ_CP073767.1"/>
</dbReference>
<dbReference type="NCBIfam" id="TIGR01549">
    <property type="entry name" value="HAD-SF-IA-v1"/>
    <property type="match status" value="1"/>
</dbReference>
<dbReference type="InterPro" id="IPR036412">
    <property type="entry name" value="HAD-like_sf"/>
</dbReference>
<dbReference type="InterPro" id="IPR023214">
    <property type="entry name" value="HAD_sf"/>
</dbReference>
<dbReference type="PANTHER" id="PTHR46649:SF4">
    <property type="entry name" value="HALOACID DEHALOGENASE-LIKE HYDROLASE (HAD) SUPERFAMILY PROTEIN"/>
    <property type="match status" value="1"/>
</dbReference>
<evidence type="ECO:0000313" key="2">
    <source>
        <dbReference type="Proteomes" id="UP001058003"/>
    </source>
</evidence>
<gene>
    <name evidence="1" type="ORF">Daura_03580</name>
</gene>
<proteinExistence type="predicted"/>
<dbReference type="KEGG" id="daur:Daura_03580"/>
<dbReference type="Pfam" id="PF00702">
    <property type="entry name" value="Hydrolase"/>
    <property type="match status" value="1"/>
</dbReference>
<keyword evidence="1" id="KW-0378">Hydrolase</keyword>
<dbReference type="PANTHER" id="PTHR46649">
    <property type="match status" value="1"/>
</dbReference>
<protein>
    <submittedName>
        <fullName evidence="1">HAD family hydrolase</fullName>
    </submittedName>
</protein>
<sequence length="275" mass="29349">MFSAVLFDYFNTCTTAVVRGDGHRRTAEVLGVDPDAWLALLDRTFDARATGAHGSVLAGLRALCAELGAAPRPDQLRRAAELRILSLQQDAPPRPETEPVLRLLRARGIRTAVVSDCWFELPSVLPDTRIGRLFDAGVYSSQVGHAKPHPAMYRTACERLGVHPEACLYVGDGGGHELTGARRFGLTAVQLDAPDLGDHLTFHADVDWDGARITSLAEIPDLVFGAGAGLDDRLVEARLDDGLAGAGIDDGLVGAVLDDGRERLPAGSGAPMLDW</sequence>
<organism evidence="1 2">
    <name type="scientific">Dactylosporangium aurantiacum</name>
    <dbReference type="NCBI Taxonomy" id="35754"/>
    <lineage>
        <taxon>Bacteria</taxon>
        <taxon>Bacillati</taxon>
        <taxon>Actinomycetota</taxon>
        <taxon>Actinomycetes</taxon>
        <taxon>Micromonosporales</taxon>
        <taxon>Micromonosporaceae</taxon>
        <taxon>Dactylosporangium</taxon>
    </lineage>
</organism>
<dbReference type="SFLD" id="SFLDS00003">
    <property type="entry name" value="Haloacid_Dehalogenase"/>
    <property type="match status" value="1"/>
</dbReference>
<dbReference type="OrthoDB" id="9795007at2"/>
<dbReference type="GO" id="GO:0016787">
    <property type="term" value="F:hydrolase activity"/>
    <property type="evidence" value="ECO:0007669"/>
    <property type="project" value="UniProtKB-KW"/>
</dbReference>
<dbReference type="NCBIfam" id="TIGR01509">
    <property type="entry name" value="HAD-SF-IA-v3"/>
    <property type="match status" value="1"/>
</dbReference>
<dbReference type="SUPFAM" id="SSF56784">
    <property type="entry name" value="HAD-like"/>
    <property type="match status" value="1"/>
</dbReference>
<accession>A0A9Q9MN35</accession>
<name>A0A9Q9MN35_9ACTN</name>